<feature type="region of interest" description="Disordered" evidence="1">
    <location>
        <begin position="108"/>
        <end position="131"/>
    </location>
</feature>
<name>A0A6I6K2M1_9BACT</name>
<dbReference type="RefSeq" id="WP_158865995.1">
    <property type="nucleotide sequence ID" value="NZ_CP046401.1"/>
</dbReference>
<proteinExistence type="predicted"/>
<reference evidence="2 3" key="1">
    <citation type="submission" date="2019-11" db="EMBL/GenBank/DDBJ databases">
        <authorList>
            <person name="Zheng R.K."/>
            <person name="Sun C.M."/>
        </authorList>
    </citation>
    <scope>NUCLEOTIDE SEQUENCE [LARGE SCALE GENOMIC DNA]</scope>
    <source>
        <strain evidence="2 3">WC007</strain>
    </source>
</reference>
<protein>
    <submittedName>
        <fullName evidence="2">Uncharacterized protein</fullName>
    </submittedName>
</protein>
<dbReference type="Proteomes" id="UP000428260">
    <property type="component" value="Chromosome"/>
</dbReference>
<dbReference type="AlphaFoldDB" id="A0A6I6K2M1"/>
<evidence type="ECO:0000313" key="3">
    <source>
        <dbReference type="Proteomes" id="UP000428260"/>
    </source>
</evidence>
<gene>
    <name evidence="2" type="ORF">GM418_10985</name>
</gene>
<evidence type="ECO:0000256" key="1">
    <source>
        <dbReference type="SAM" id="MobiDB-lite"/>
    </source>
</evidence>
<sequence>MEKPPHFREVWLYLLLTANHAENRVSGRVIKRGQTLTDYNEIIQALSWSGGKPPRKYTKTNIQVALRYLERSGMIIKTKSTKKIIVTIKNYDVYQSLKDELVHDESTINPETIHDKSTDSPNHKQEERNKKENTYVPDFFEFKNIVDEIQEEENQALTKSGVIELFKKLEEDEWSFFGGDSFNNRAHLKKYLVTLIIRAKENQKETIKGSSRFKNLDLRIPNNMLKDFENDE</sequence>
<dbReference type="KEGG" id="mcos:GM418_10985"/>
<accession>A0A6I6K2M1</accession>
<keyword evidence="3" id="KW-1185">Reference proteome</keyword>
<dbReference type="EMBL" id="CP046401">
    <property type="protein sequence ID" value="QGY44164.1"/>
    <property type="molecule type" value="Genomic_DNA"/>
</dbReference>
<evidence type="ECO:0000313" key="2">
    <source>
        <dbReference type="EMBL" id="QGY44164.1"/>
    </source>
</evidence>
<organism evidence="2 3">
    <name type="scientific">Maribellus comscasis</name>
    <dbReference type="NCBI Taxonomy" id="2681766"/>
    <lineage>
        <taxon>Bacteria</taxon>
        <taxon>Pseudomonadati</taxon>
        <taxon>Bacteroidota</taxon>
        <taxon>Bacteroidia</taxon>
        <taxon>Marinilabiliales</taxon>
        <taxon>Prolixibacteraceae</taxon>
        <taxon>Maribellus</taxon>
    </lineage>
</organism>